<proteinExistence type="predicted"/>
<comment type="caution">
    <text evidence="1">The sequence shown here is derived from an EMBL/GenBank/DDBJ whole genome shotgun (WGS) entry which is preliminary data.</text>
</comment>
<dbReference type="Proteomes" id="UP001157502">
    <property type="component" value="Chromosome 7"/>
</dbReference>
<keyword evidence="2" id="KW-1185">Reference proteome</keyword>
<sequence>MQLFKSYVYRGFPASRPGQPSAMPQLTATTILQLTLLLSALPVQYLISQWTGASVAQRDHATKRLFGLWADWRKNYLNTTVWSDWLTQLMEEFTVLVTGGEKEELVGESVDLEAMLQDNDLGFFGASRSPRRPRPPFVFMHVGDVVMETNGHMLGVIVSWDPEPRAPPEWINRVNPVTEGRKWENTPHYKVLFSGPLPSTLLVGYLPQTSLRKLTGTRPDVPTLEKYFTYFDGERFVMQPWLKEIFPED</sequence>
<name>A0ACC2GZ83_DALPE</name>
<protein>
    <submittedName>
        <fullName evidence="1">Uncharacterized protein</fullName>
    </submittedName>
</protein>
<evidence type="ECO:0000313" key="1">
    <source>
        <dbReference type="EMBL" id="KAJ8008725.1"/>
    </source>
</evidence>
<reference evidence="1" key="1">
    <citation type="submission" date="2021-05" db="EMBL/GenBank/DDBJ databases">
        <authorList>
            <person name="Pan Q."/>
            <person name="Jouanno E."/>
            <person name="Zahm M."/>
            <person name="Klopp C."/>
            <person name="Cabau C."/>
            <person name="Louis A."/>
            <person name="Berthelot C."/>
            <person name="Parey E."/>
            <person name="Roest Crollius H."/>
            <person name="Montfort J."/>
            <person name="Robinson-Rechavi M."/>
            <person name="Bouchez O."/>
            <person name="Lampietro C."/>
            <person name="Lopez Roques C."/>
            <person name="Donnadieu C."/>
            <person name="Postlethwait J."/>
            <person name="Bobe J."/>
            <person name="Dillon D."/>
            <person name="Chandos A."/>
            <person name="von Hippel F."/>
            <person name="Guiguen Y."/>
        </authorList>
    </citation>
    <scope>NUCLEOTIDE SEQUENCE</scope>
    <source>
        <strain evidence="1">YG-Jan2019</strain>
    </source>
</reference>
<gene>
    <name evidence="1" type="ORF">DPEC_G00081400</name>
</gene>
<evidence type="ECO:0000313" key="2">
    <source>
        <dbReference type="Proteomes" id="UP001157502"/>
    </source>
</evidence>
<accession>A0ACC2GZ83</accession>
<dbReference type="EMBL" id="CM055734">
    <property type="protein sequence ID" value="KAJ8008725.1"/>
    <property type="molecule type" value="Genomic_DNA"/>
</dbReference>
<organism evidence="1 2">
    <name type="scientific">Dallia pectoralis</name>
    <name type="common">Alaska blackfish</name>
    <dbReference type="NCBI Taxonomy" id="75939"/>
    <lineage>
        <taxon>Eukaryota</taxon>
        <taxon>Metazoa</taxon>
        <taxon>Chordata</taxon>
        <taxon>Craniata</taxon>
        <taxon>Vertebrata</taxon>
        <taxon>Euteleostomi</taxon>
        <taxon>Actinopterygii</taxon>
        <taxon>Neopterygii</taxon>
        <taxon>Teleostei</taxon>
        <taxon>Protacanthopterygii</taxon>
        <taxon>Esociformes</taxon>
        <taxon>Umbridae</taxon>
        <taxon>Dallia</taxon>
    </lineage>
</organism>